<dbReference type="PANTHER" id="PTHR30069:SF53">
    <property type="entry name" value="COLICIN I RECEPTOR-RELATED"/>
    <property type="match status" value="1"/>
</dbReference>
<organism evidence="15 16">
    <name type="scientific">Phenylobacterium ferrooxidans</name>
    <dbReference type="NCBI Taxonomy" id="2982689"/>
    <lineage>
        <taxon>Bacteria</taxon>
        <taxon>Pseudomonadati</taxon>
        <taxon>Pseudomonadota</taxon>
        <taxon>Alphaproteobacteria</taxon>
        <taxon>Caulobacterales</taxon>
        <taxon>Caulobacteraceae</taxon>
        <taxon>Phenylobacterium</taxon>
    </lineage>
</organism>
<evidence type="ECO:0000256" key="4">
    <source>
        <dbReference type="ARBA" id="ARBA00022692"/>
    </source>
</evidence>
<evidence type="ECO:0000259" key="13">
    <source>
        <dbReference type="Pfam" id="PF00593"/>
    </source>
</evidence>
<feature type="chain" id="PRO_5046952463" evidence="12">
    <location>
        <begin position="31"/>
        <end position="667"/>
    </location>
</feature>
<evidence type="ECO:0000256" key="12">
    <source>
        <dbReference type="SAM" id="SignalP"/>
    </source>
</evidence>
<evidence type="ECO:0000256" key="2">
    <source>
        <dbReference type="ARBA" id="ARBA00022448"/>
    </source>
</evidence>
<keyword evidence="5 12" id="KW-0732">Signal</keyword>
<evidence type="ECO:0000256" key="1">
    <source>
        <dbReference type="ARBA" id="ARBA00004571"/>
    </source>
</evidence>
<evidence type="ECO:0000313" key="16">
    <source>
        <dbReference type="Proteomes" id="UP001598130"/>
    </source>
</evidence>
<keyword evidence="16" id="KW-1185">Reference proteome</keyword>
<feature type="signal peptide" evidence="12">
    <location>
        <begin position="1"/>
        <end position="30"/>
    </location>
</feature>
<evidence type="ECO:0000259" key="14">
    <source>
        <dbReference type="Pfam" id="PF07715"/>
    </source>
</evidence>
<evidence type="ECO:0000256" key="8">
    <source>
        <dbReference type="ARBA" id="ARBA00023136"/>
    </source>
</evidence>
<evidence type="ECO:0000313" key="15">
    <source>
        <dbReference type="EMBL" id="MFD3266074.1"/>
    </source>
</evidence>
<evidence type="ECO:0000256" key="9">
    <source>
        <dbReference type="ARBA" id="ARBA00023237"/>
    </source>
</evidence>
<gene>
    <name evidence="15" type="ORF">OCL97_19120</name>
</gene>
<keyword evidence="9 10" id="KW-0998">Cell outer membrane</keyword>
<dbReference type="InterPro" id="IPR039426">
    <property type="entry name" value="TonB-dep_rcpt-like"/>
</dbReference>
<dbReference type="PROSITE" id="PS52016">
    <property type="entry name" value="TONB_DEPENDENT_REC_3"/>
    <property type="match status" value="1"/>
</dbReference>
<keyword evidence="6" id="KW-0406">Ion transport</keyword>
<evidence type="ECO:0000256" key="5">
    <source>
        <dbReference type="ARBA" id="ARBA00022729"/>
    </source>
</evidence>
<feature type="domain" description="TonB-dependent receptor plug" evidence="14">
    <location>
        <begin position="68"/>
        <end position="175"/>
    </location>
</feature>
<dbReference type="Gene3D" id="2.170.130.10">
    <property type="entry name" value="TonB-dependent receptor, plug domain"/>
    <property type="match status" value="1"/>
</dbReference>
<evidence type="ECO:0000256" key="6">
    <source>
        <dbReference type="ARBA" id="ARBA00023065"/>
    </source>
</evidence>
<keyword evidence="15" id="KW-0675">Receptor</keyword>
<dbReference type="InterPro" id="IPR000531">
    <property type="entry name" value="Beta-barrel_TonB"/>
</dbReference>
<dbReference type="Gene3D" id="2.40.170.20">
    <property type="entry name" value="TonB-dependent receptor, beta-barrel domain"/>
    <property type="match status" value="1"/>
</dbReference>
<dbReference type="InterPro" id="IPR037066">
    <property type="entry name" value="Plug_dom_sf"/>
</dbReference>
<dbReference type="Pfam" id="PF07715">
    <property type="entry name" value="Plug"/>
    <property type="match status" value="1"/>
</dbReference>
<dbReference type="PANTHER" id="PTHR30069">
    <property type="entry name" value="TONB-DEPENDENT OUTER MEMBRANE RECEPTOR"/>
    <property type="match status" value="1"/>
</dbReference>
<dbReference type="SUPFAM" id="SSF56935">
    <property type="entry name" value="Porins"/>
    <property type="match status" value="1"/>
</dbReference>
<protein>
    <submittedName>
        <fullName evidence="15">TonB-dependent receptor</fullName>
    </submittedName>
</protein>
<dbReference type="EMBL" id="JAOTJD010000045">
    <property type="protein sequence ID" value="MFD3266074.1"/>
    <property type="molecule type" value="Genomic_DNA"/>
</dbReference>
<evidence type="ECO:0000256" key="7">
    <source>
        <dbReference type="ARBA" id="ARBA00023077"/>
    </source>
</evidence>
<proteinExistence type="inferred from homology"/>
<keyword evidence="8 10" id="KW-0472">Membrane</keyword>
<dbReference type="InterPro" id="IPR012910">
    <property type="entry name" value="Plug_dom"/>
</dbReference>
<feature type="domain" description="TonB-dependent receptor-like beta-barrel" evidence="13">
    <location>
        <begin position="265"/>
        <end position="641"/>
    </location>
</feature>
<dbReference type="Pfam" id="PF00593">
    <property type="entry name" value="TonB_dep_Rec_b-barrel"/>
    <property type="match status" value="1"/>
</dbReference>
<dbReference type="InterPro" id="IPR036942">
    <property type="entry name" value="Beta-barrel_TonB_sf"/>
</dbReference>
<reference evidence="15 16" key="1">
    <citation type="submission" date="2022-09" db="EMBL/GenBank/DDBJ databases">
        <title>New species of Phenylobacterium.</title>
        <authorList>
            <person name="Mieszkin S."/>
        </authorList>
    </citation>
    <scope>NUCLEOTIDE SEQUENCE [LARGE SCALE GENOMIC DNA]</scope>
    <source>
        <strain evidence="15 16">HK31-G</strain>
    </source>
</reference>
<keyword evidence="2 10" id="KW-0813">Transport</keyword>
<keyword evidence="4 10" id="KW-0812">Transmembrane</keyword>
<dbReference type="CDD" id="cd01347">
    <property type="entry name" value="ligand_gated_channel"/>
    <property type="match status" value="1"/>
</dbReference>
<comment type="caution">
    <text evidence="15">The sequence shown here is derived from an EMBL/GenBank/DDBJ whole genome shotgun (WGS) entry which is preliminary data.</text>
</comment>
<sequence>MKTYLQSTSAAARASVTLAVALFSSSAALADDTARVSVTPTPDAAGPEAANPLAELIVTAARGPQDPAKVGQSVTVLTAADIAARQQVLVSDLVSRTVGVAMSRNGGPGGITTLRIRGAEGDQTVAVVDGVKINDPSAPGGGYNFANLLTGDVARIEILRGAQSTLWGGQAIGGVINLVTAEPAGAFEGGLQAEAGTQETSYLRGAVAGRSDHLVWRLSASRYETSGVSAYAGGAEDDGYRQAAVSGRARMIVSDDLSVDLRAVYTKNRNDFDGFPAPVYAFADTGQSAEIEELVAYGGLNLALLDGRLKNRLAFGYTNSDSLNYDPAQAVTPVTFDSTGRNRRWEYQGSLEISPAWTATFGAEREQASFRSRAPSAFAPSPVAARAEVAIDSLYAQVRGDLNDHLSVSVGLRRDSHDTFGDHTLGQVAAAWSIGEATILRASFGQGFKAPTLYQLYSAYGNLGLAAEQADGWDLGVEHSVGDGWLVVAATGFWRETENQIDFVSCAFGSLAGICNPGGVARFGYYDNTAKAAAQGVELTAAVERGPFSLDANYSWTHTENRSAGANRGKQLARRPEHQANLAATWRWRSGLSATADIRHVGASFDNAAGTYVLQPHTLLDLRASYPVNDTFEVYGRIDNVLDDSYETVRNYGTLGRAATLGVRAKF</sequence>
<keyword evidence="7 11" id="KW-0798">TonB box</keyword>
<keyword evidence="3 10" id="KW-1134">Transmembrane beta strand</keyword>
<evidence type="ECO:0000256" key="3">
    <source>
        <dbReference type="ARBA" id="ARBA00022452"/>
    </source>
</evidence>
<evidence type="ECO:0000256" key="10">
    <source>
        <dbReference type="PROSITE-ProRule" id="PRU01360"/>
    </source>
</evidence>
<comment type="subcellular location">
    <subcellularLocation>
        <location evidence="1 10">Cell outer membrane</location>
        <topology evidence="1 10">Multi-pass membrane protein</topology>
    </subcellularLocation>
</comment>
<name>A0ABW6CTH3_9CAUL</name>
<dbReference type="RefSeq" id="WP_377371377.1">
    <property type="nucleotide sequence ID" value="NZ_JAOTJD010000045.1"/>
</dbReference>
<evidence type="ECO:0000256" key="11">
    <source>
        <dbReference type="RuleBase" id="RU003357"/>
    </source>
</evidence>
<dbReference type="Proteomes" id="UP001598130">
    <property type="component" value="Unassembled WGS sequence"/>
</dbReference>
<comment type="similarity">
    <text evidence="10 11">Belongs to the TonB-dependent receptor family.</text>
</comment>
<accession>A0ABW6CTH3</accession>